<dbReference type="AlphaFoldDB" id="A0A1A6A812"/>
<reference evidence="2" key="2">
    <citation type="submission" date="2013-07" db="EMBL/GenBank/DDBJ databases">
        <authorList>
            <consortium name="The Broad Institute Genome Sequencing Platform"/>
            <person name="Cuomo C."/>
            <person name="Litvintseva A."/>
            <person name="Chen Y."/>
            <person name="Heitman J."/>
            <person name="Sun S."/>
            <person name="Springer D."/>
            <person name="Dromer F."/>
            <person name="Young S.K."/>
            <person name="Zeng Q."/>
            <person name="Gargeya S."/>
            <person name="Fitzgerald M."/>
            <person name="Abouelleil A."/>
            <person name="Alvarado L."/>
            <person name="Berlin A.M."/>
            <person name="Chapman S.B."/>
            <person name="Dewar J."/>
            <person name="Goldberg J."/>
            <person name="Griggs A."/>
            <person name="Gujja S."/>
            <person name="Hansen M."/>
            <person name="Howarth C."/>
            <person name="Imamovic A."/>
            <person name="Larimer J."/>
            <person name="McCowan C."/>
            <person name="Murphy C."/>
            <person name="Pearson M."/>
            <person name="Priest M."/>
            <person name="Roberts A."/>
            <person name="Saif S."/>
            <person name="Shea T."/>
            <person name="Sykes S."/>
            <person name="Wortman J."/>
            <person name="Nusbaum C."/>
            <person name="Birren B."/>
        </authorList>
    </citation>
    <scope>NUCLEOTIDE SEQUENCE</scope>
    <source>
        <strain evidence="2">CBS 10117</strain>
    </source>
</reference>
<gene>
    <name evidence="1" type="ORF">I303_03914</name>
    <name evidence="2" type="ORF">I303_103895</name>
</gene>
<dbReference type="Proteomes" id="UP000078595">
    <property type="component" value="Chromosome 4"/>
</dbReference>
<accession>A0A1A6A812</accession>
<sequence>MRLPVNRQSMRELPEFSKMSVPGHNQLYFIVHASNQGKFDKVMAWVDPKTVYGFAIHISEGDLFVIVGNNHPFVENEIKIFLRTLGPLDLISGVEYKIYNQPLP</sequence>
<name>A0A1A6A812_9TREE</name>
<organism evidence="1">
    <name type="scientific">Kwoniella dejecticola CBS 10117</name>
    <dbReference type="NCBI Taxonomy" id="1296121"/>
    <lineage>
        <taxon>Eukaryota</taxon>
        <taxon>Fungi</taxon>
        <taxon>Dikarya</taxon>
        <taxon>Basidiomycota</taxon>
        <taxon>Agaricomycotina</taxon>
        <taxon>Tremellomycetes</taxon>
        <taxon>Tremellales</taxon>
        <taxon>Cryptococcaceae</taxon>
        <taxon>Kwoniella</taxon>
    </lineage>
</organism>
<proteinExistence type="predicted"/>
<dbReference type="RefSeq" id="XP_018264036.1">
    <property type="nucleotide sequence ID" value="XM_018407228.1"/>
</dbReference>
<evidence type="ECO:0000313" key="1">
    <source>
        <dbReference type="EMBL" id="OBR86194.1"/>
    </source>
</evidence>
<dbReference type="OrthoDB" id="10409024at2759"/>
<dbReference type="EMBL" id="KI894030">
    <property type="protein sequence ID" value="OBR86194.1"/>
    <property type="molecule type" value="Genomic_DNA"/>
</dbReference>
<dbReference type="KEGG" id="kdj:28967613"/>
<reference evidence="2" key="3">
    <citation type="submission" date="2024-02" db="EMBL/GenBank/DDBJ databases">
        <title>Comparative genomics of Cryptococcus and Kwoniella reveals pathogenesis evolution and contrasting modes of karyotype evolution via chromosome fusion or intercentromeric recombination.</title>
        <authorList>
            <person name="Coelho M.A."/>
            <person name="David-Palma M."/>
            <person name="Shea T."/>
            <person name="Bowers K."/>
            <person name="McGinley-Smith S."/>
            <person name="Mohammad A.W."/>
            <person name="Gnirke A."/>
            <person name="Yurkov A.M."/>
            <person name="Nowrousian M."/>
            <person name="Sun S."/>
            <person name="Cuomo C.A."/>
            <person name="Heitman J."/>
        </authorList>
    </citation>
    <scope>NUCLEOTIDE SEQUENCE</scope>
    <source>
        <strain evidence="2">CBS 10117</strain>
    </source>
</reference>
<protein>
    <submittedName>
        <fullName evidence="1">Uncharacterized protein</fullName>
    </submittedName>
</protein>
<evidence type="ECO:0000313" key="3">
    <source>
        <dbReference type="Proteomes" id="UP000078595"/>
    </source>
</evidence>
<dbReference type="GeneID" id="28967613"/>
<dbReference type="VEuPathDB" id="FungiDB:I303_03914"/>
<keyword evidence="3" id="KW-1185">Reference proteome</keyword>
<dbReference type="EMBL" id="CP144533">
    <property type="protein sequence ID" value="WWC61314.1"/>
    <property type="molecule type" value="Genomic_DNA"/>
</dbReference>
<evidence type="ECO:0000313" key="2">
    <source>
        <dbReference type="EMBL" id="WWC61314.1"/>
    </source>
</evidence>
<reference evidence="1" key="1">
    <citation type="submission" date="2013-07" db="EMBL/GenBank/DDBJ databases">
        <title>The Genome Sequence of Cryptococcus dejecticola CBS10117.</title>
        <authorList>
            <consortium name="The Broad Institute Genome Sequencing Platform"/>
            <person name="Cuomo C."/>
            <person name="Litvintseva A."/>
            <person name="Chen Y."/>
            <person name="Heitman J."/>
            <person name="Sun S."/>
            <person name="Springer D."/>
            <person name="Dromer F."/>
            <person name="Young S.K."/>
            <person name="Zeng Q."/>
            <person name="Gargeya S."/>
            <person name="Fitzgerald M."/>
            <person name="Abouelleil A."/>
            <person name="Alvarado L."/>
            <person name="Berlin A.M."/>
            <person name="Chapman S.B."/>
            <person name="Dewar J."/>
            <person name="Goldberg J."/>
            <person name="Griggs A."/>
            <person name="Gujja S."/>
            <person name="Hansen M."/>
            <person name="Howarth C."/>
            <person name="Imamovic A."/>
            <person name="Larimer J."/>
            <person name="McCowan C."/>
            <person name="Murphy C."/>
            <person name="Pearson M."/>
            <person name="Priest M."/>
            <person name="Roberts A."/>
            <person name="Saif S."/>
            <person name="Shea T."/>
            <person name="Sykes S."/>
            <person name="Wortman J."/>
            <person name="Nusbaum C."/>
            <person name="Birren B."/>
        </authorList>
    </citation>
    <scope>NUCLEOTIDE SEQUENCE [LARGE SCALE GENOMIC DNA]</scope>
    <source>
        <strain evidence="1">CBS 10117</strain>
    </source>
</reference>